<evidence type="ECO:0000313" key="1">
    <source>
        <dbReference type="EMBL" id="CBY31962.1"/>
    </source>
</evidence>
<accession>E4Y8L2</accession>
<sequence length="77" mass="8829">MKFGKVNLKIGNVSQFMKLYCSKATVGFGFHEFHPSHVTLAAASWLYTVLKGLSSKRDFSEIHAFINFMWQKRTRSA</sequence>
<dbReference type="Proteomes" id="UP000011014">
    <property type="component" value="Unassembled WGS sequence"/>
</dbReference>
<proteinExistence type="predicted"/>
<reference evidence="1" key="1">
    <citation type="journal article" date="2010" name="Science">
        <title>Plasticity of animal genome architecture unmasked by rapid evolution of a pelagic tunicate.</title>
        <authorList>
            <person name="Denoeud F."/>
            <person name="Henriet S."/>
            <person name="Mungpakdee S."/>
            <person name="Aury J.M."/>
            <person name="Da Silva C."/>
            <person name="Brinkmann H."/>
            <person name="Mikhaleva J."/>
            <person name="Olsen L.C."/>
            <person name="Jubin C."/>
            <person name="Canestro C."/>
            <person name="Bouquet J.M."/>
            <person name="Danks G."/>
            <person name="Poulain J."/>
            <person name="Campsteijn C."/>
            <person name="Adamski M."/>
            <person name="Cross I."/>
            <person name="Yadetie F."/>
            <person name="Muffato M."/>
            <person name="Louis A."/>
            <person name="Butcher S."/>
            <person name="Tsagkogeorga G."/>
            <person name="Konrad A."/>
            <person name="Singh S."/>
            <person name="Jensen M.F."/>
            <person name="Cong E.H."/>
            <person name="Eikeseth-Otteraa H."/>
            <person name="Noel B."/>
            <person name="Anthouard V."/>
            <person name="Porcel B.M."/>
            <person name="Kachouri-Lafond R."/>
            <person name="Nishino A."/>
            <person name="Ugolini M."/>
            <person name="Chourrout P."/>
            <person name="Nishida H."/>
            <person name="Aasland R."/>
            <person name="Huzurbazar S."/>
            <person name="Westhof E."/>
            <person name="Delsuc F."/>
            <person name="Lehrach H."/>
            <person name="Reinhardt R."/>
            <person name="Weissenbach J."/>
            <person name="Roy S.W."/>
            <person name="Artiguenave F."/>
            <person name="Postlethwait J.H."/>
            <person name="Manak J.R."/>
            <person name="Thompson E.M."/>
            <person name="Jaillon O."/>
            <person name="Du Pasquier L."/>
            <person name="Boudinot P."/>
            <person name="Liberles D.A."/>
            <person name="Volff J.N."/>
            <person name="Philippe H."/>
            <person name="Lenhard B."/>
            <person name="Roest Crollius H."/>
            <person name="Wincker P."/>
            <person name="Chourrout D."/>
        </authorList>
    </citation>
    <scope>NUCLEOTIDE SEQUENCE [LARGE SCALE GENOMIC DNA]</scope>
</reference>
<protein>
    <submittedName>
        <fullName evidence="1">Uncharacterized protein</fullName>
    </submittedName>
</protein>
<dbReference type="EMBL" id="FN654324">
    <property type="protein sequence ID" value="CBY31962.1"/>
    <property type="molecule type" value="Genomic_DNA"/>
</dbReference>
<organism evidence="1">
    <name type="scientific">Oikopleura dioica</name>
    <name type="common">Tunicate</name>
    <dbReference type="NCBI Taxonomy" id="34765"/>
    <lineage>
        <taxon>Eukaryota</taxon>
        <taxon>Metazoa</taxon>
        <taxon>Chordata</taxon>
        <taxon>Tunicata</taxon>
        <taxon>Appendicularia</taxon>
        <taxon>Copelata</taxon>
        <taxon>Oikopleuridae</taxon>
        <taxon>Oikopleura</taxon>
    </lineage>
</organism>
<name>E4Y8L2_OIKDI</name>
<dbReference type="AlphaFoldDB" id="E4Y8L2"/>
<gene>
    <name evidence="1" type="ORF">GSOID_T00029187001</name>
</gene>